<evidence type="ECO:0000256" key="5">
    <source>
        <dbReference type="ARBA" id="ARBA00023163"/>
    </source>
</evidence>
<feature type="compositionally biased region" description="Polar residues" evidence="10">
    <location>
        <begin position="131"/>
        <end position="161"/>
    </location>
</feature>
<keyword evidence="5 8" id="KW-0804">Transcription</keyword>
<accession>A0AA88Y1T8</accession>
<comment type="similarity">
    <text evidence="2 8">Belongs to the Mediator complex subunit 4 family.</text>
</comment>
<evidence type="ECO:0000256" key="4">
    <source>
        <dbReference type="ARBA" id="ARBA00023015"/>
    </source>
</evidence>
<dbReference type="InterPro" id="IPR019258">
    <property type="entry name" value="Mediator_Med4"/>
</dbReference>
<evidence type="ECO:0000256" key="8">
    <source>
        <dbReference type="RuleBase" id="RU364141"/>
    </source>
</evidence>
<dbReference type="GO" id="GO:0003712">
    <property type="term" value="F:transcription coregulator activity"/>
    <property type="evidence" value="ECO:0007669"/>
    <property type="project" value="InterPro"/>
</dbReference>
<evidence type="ECO:0000256" key="2">
    <source>
        <dbReference type="ARBA" id="ARBA00009626"/>
    </source>
</evidence>
<dbReference type="GO" id="GO:0006357">
    <property type="term" value="P:regulation of transcription by RNA polymerase II"/>
    <property type="evidence" value="ECO:0007669"/>
    <property type="project" value="InterPro"/>
</dbReference>
<dbReference type="EMBL" id="VSWD01000008">
    <property type="protein sequence ID" value="KAK3096064.1"/>
    <property type="molecule type" value="Genomic_DNA"/>
</dbReference>
<comment type="function">
    <text evidence="8">Component of the Mediator complex, a coactivator involved in the regulated transcription of nearly all RNA polymerase II-dependent genes. Mediator functions as a bridge to convey information from gene-specific regulatory proteins to the basal RNA polymerase II transcription machinery. Mediator is recruited to promoters by direct interactions with regulatory proteins and serves as a scaffold for the assembly of a functional preinitiation complex with RNA polymerase II and the general transcription factors.</text>
</comment>
<dbReference type="GO" id="GO:0070847">
    <property type="term" value="C:core mediator complex"/>
    <property type="evidence" value="ECO:0007669"/>
    <property type="project" value="TreeGrafter"/>
</dbReference>
<organism evidence="11 12">
    <name type="scientific">Pinctada imbricata</name>
    <name type="common">Atlantic pearl-oyster</name>
    <name type="synonym">Pinctada martensii</name>
    <dbReference type="NCBI Taxonomy" id="66713"/>
    <lineage>
        <taxon>Eukaryota</taxon>
        <taxon>Metazoa</taxon>
        <taxon>Spiralia</taxon>
        <taxon>Lophotrochozoa</taxon>
        <taxon>Mollusca</taxon>
        <taxon>Bivalvia</taxon>
        <taxon>Autobranchia</taxon>
        <taxon>Pteriomorphia</taxon>
        <taxon>Pterioida</taxon>
        <taxon>Pterioidea</taxon>
        <taxon>Pteriidae</taxon>
        <taxon>Pinctada</taxon>
    </lineage>
</organism>
<dbReference type="PANTHER" id="PTHR13208:SF2">
    <property type="entry name" value="MEDIATOR OF RNA POLYMERASE II TRANSCRIPTION SUBUNIT 4"/>
    <property type="match status" value="1"/>
</dbReference>
<gene>
    <name evidence="8" type="primary">MED4</name>
    <name evidence="11" type="ORF">FSP39_022687</name>
</gene>
<dbReference type="GO" id="GO:0016592">
    <property type="term" value="C:mediator complex"/>
    <property type="evidence" value="ECO:0007669"/>
    <property type="project" value="InterPro"/>
</dbReference>
<name>A0AA88Y1T8_PINIB</name>
<evidence type="ECO:0000313" key="12">
    <source>
        <dbReference type="Proteomes" id="UP001186944"/>
    </source>
</evidence>
<keyword evidence="4 8" id="KW-0805">Transcription regulation</keyword>
<evidence type="ECO:0000256" key="6">
    <source>
        <dbReference type="ARBA" id="ARBA00023242"/>
    </source>
</evidence>
<dbReference type="Pfam" id="PF10018">
    <property type="entry name" value="Med4"/>
    <property type="match status" value="1"/>
</dbReference>
<proteinExistence type="inferred from homology"/>
<keyword evidence="8" id="KW-0010">Activator</keyword>
<dbReference type="AlphaFoldDB" id="A0AA88Y1T8"/>
<comment type="subunit">
    <text evidence="8">Component of the Mediator complex.</text>
</comment>
<feature type="region of interest" description="Disordered" evidence="10">
    <location>
        <begin position="126"/>
        <end position="161"/>
    </location>
</feature>
<dbReference type="Proteomes" id="UP001186944">
    <property type="component" value="Unassembled WGS sequence"/>
</dbReference>
<feature type="coiled-coil region" evidence="9">
    <location>
        <begin position="20"/>
        <end position="65"/>
    </location>
</feature>
<evidence type="ECO:0000256" key="10">
    <source>
        <dbReference type="SAM" id="MobiDB-lite"/>
    </source>
</evidence>
<sequence>MKLIELVTHKDKEIKETLKLAAEQAEIQKTIDELKCAVDKRDADIKNLQKNLKEAETILATAIYQAKQKLTAINQASSRKISSEELIKFAHRISASNAVASPPTWAPGDQRRPYPTDVEMRHGILGKLSDLPNNNPILQSQGSYGEPMSSNRAQSTGKCNL</sequence>
<evidence type="ECO:0000256" key="3">
    <source>
        <dbReference type="ARBA" id="ARBA00020629"/>
    </source>
</evidence>
<dbReference type="PANTHER" id="PTHR13208">
    <property type="entry name" value="MEDIATOR OF RNA POLYMERASE II TRANSCRIPTION SUBUNIT 4"/>
    <property type="match status" value="1"/>
</dbReference>
<reference evidence="11" key="1">
    <citation type="submission" date="2019-08" db="EMBL/GenBank/DDBJ databases">
        <title>The improved chromosome-level genome for the pearl oyster Pinctada fucata martensii using PacBio sequencing and Hi-C.</title>
        <authorList>
            <person name="Zheng Z."/>
        </authorList>
    </citation>
    <scope>NUCLEOTIDE SEQUENCE</scope>
    <source>
        <strain evidence="11">ZZ-2019</strain>
        <tissue evidence="11">Adductor muscle</tissue>
    </source>
</reference>
<evidence type="ECO:0000256" key="7">
    <source>
        <dbReference type="ARBA" id="ARBA00031257"/>
    </source>
</evidence>
<comment type="caution">
    <text evidence="11">The sequence shown here is derived from an EMBL/GenBank/DDBJ whole genome shotgun (WGS) entry which is preliminary data.</text>
</comment>
<keyword evidence="6 8" id="KW-0539">Nucleus</keyword>
<evidence type="ECO:0000256" key="1">
    <source>
        <dbReference type="ARBA" id="ARBA00004123"/>
    </source>
</evidence>
<keyword evidence="12" id="KW-1185">Reference proteome</keyword>
<comment type="subcellular location">
    <subcellularLocation>
        <location evidence="1 8">Nucleus</location>
    </subcellularLocation>
</comment>
<protein>
    <recommendedName>
        <fullName evidence="3 8">Mediator of RNA polymerase II transcription subunit 4</fullName>
    </recommendedName>
    <alternativeName>
        <fullName evidence="7 8">Mediator complex subunit 4</fullName>
    </alternativeName>
</protein>
<keyword evidence="9" id="KW-0175">Coiled coil</keyword>
<evidence type="ECO:0000313" key="11">
    <source>
        <dbReference type="EMBL" id="KAK3096064.1"/>
    </source>
</evidence>
<evidence type="ECO:0000256" key="9">
    <source>
        <dbReference type="SAM" id="Coils"/>
    </source>
</evidence>